<evidence type="ECO:0000313" key="3">
    <source>
        <dbReference type="Proteomes" id="UP000018468"/>
    </source>
</evidence>
<feature type="region of interest" description="Disordered" evidence="1">
    <location>
        <begin position="83"/>
        <end position="113"/>
    </location>
</feature>
<dbReference type="STRING" id="7918.ENSLOCP00000009494"/>
<organism evidence="2 3">
    <name type="scientific">Lepisosteus oculatus</name>
    <name type="common">Spotted gar</name>
    <dbReference type="NCBI Taxonomy" id="7918"/>
    <lineage>
        <taxon>Eukaryota</taxon>
        <taxon>Metazoa</taxon>
        <taxon>Chordata</taxon>
        <taxon>Craniata</taxon>
        <taxon>Vertebrata</taxon>
        <taxon>Euteleostomi</taxon>
        <taxon>Actinopterygii</taxon>
        <taxon>Neopterygii</taxon>
        <taxon>Holostei</taxon>
        <taxon>Semionotiformes</taxon>
        <taxon>Lepisosteidae</taxon>
        <taxon>Lepisosteus</taxon>
    </lineage>
</organism>
<proteinExistence type="predicted"/>
<dbReference type="InParanoid" id="W5MM85"/>
<keyword evidence="3" id="KW-1185">Reference proteome</keyword>
<reference evidence="3" key="1">
    <citation type="submission" date="2011-12" db="EMBL/GenBank/DDBJ databases">
        <title>The Draft Genome of Lepisosteus oculatus.</title>
        <authorList>
            <consortium name="The Broad Institute Genome Assembly &amp; Analysis Group"/>
            <consortium name="Computational R&amp;D Group"/>
            <consortium name="and Sequencing Platform"/>
            <person name="Di Palma F."/>
            <person name="Alfoldi J."/>
            <person name="Johnson J."/>
            <person name="Berlin A."/>
            <person name="Gnerre S."/>
            <person name="Jaffe D."/>
            <person name="MacCallum I."/>
            <person name="Young S."/>
            <person name="Walker B.J."/>
            <person name="Lander E.S."/>
            <person name="Lindblad-Toh K."/>
        </authorList>
    </citation>
    <scope>NUCLEOTIDE SEQUENCE [LARGE SCALE GENOMIC DNA]</scope>
</reference>
<sequence length="159" mass="17216">MRNELARVSRGALSSCVSLGASVRASEGSSALVQERQAAQLAQLEGQLRDRVRDMLQLQARCDAERAELSARLAEAQGELERLRAQSEEKERAAASLTQRLEALEHSSSAEQELQTLRAQTEALQFTLRDIAQTVLADKDPSVSSEAEGENLGSSLGPL</sequence>
<dbReference type="Bgee" id="ENSLOCG00000007821">
    <property type="expression patterns" value="Expressed in testis and 9 other cell types or tissues"/>
</dbReference>
<dbReference type="HOGENOM" id="CLU_1664716_0_0_1"/>
<feature type="compositionally biased region" description="Basic and acidic residues" evidence="1">
    <location>
        <begin position="83"/>
        <end position="93"/>
    </location>
</feature>
<feature type="region of interest" description="Disordered" evidence="1">
    <location>
        <begin position="137"/>
        <end position="159"/>
    </location>
</feature>
<protein>
    <submittedName>
        <fullName evidence="2">Uncharacterized protein</fullName>
    </submittedName>
</protein>
<evidence type="ECO:0000256" key="1">
    <source>
        <dbReference type="SAM" id="MobiDB-lite"/>
    </source>
</evidence>
<dbReference type="EMBL" id="AHAT01009990">
    <property type="status" value="NOT_ANNOTATED_CDS"/>
    <property type="molecule type" value="Genomic_DNA"/>
</dbReference>
<evidence type="ECO:0000313" key="2">
    <source>
        <dbReference type="Ensembl" id="ENSLOCP00000009494.1"/>
    </source>
</evidence>
<dbReference type="Proteomes" id="UP000018468">
    <property type="component" value="Linkage group LG25"/>
</dbReference>
<reference evidence="2" key="2">
    <citation type="submission" date="2025-08" db="UniProtKB">
        <authorList>
            <consortium name="Ensembl"/>
        </authorList>
    </citation>
    <scope>IDENTIFICATION</scope>
</reference>
<dbReference type="AlphaFoldDB" id="W5MM85"/>
<dbReference type="eggNOG" id="ENOG502QQF0">
    <property type="taxonomic scope" value="Eukaryota"/>
</dbReference>
<name>W5MM85_LEPOC</name>
<reference evidence="2" key="3">
    <citation type="submission" date="2025-09" db="UniProtKB">
        <authorList>
            <consortium name="Ensembl"/>
        </authorList>
    </citation>
    <scope>IDENTIFICATION</scope>
</reference>
<accession>W5MM85</accession>
<dbReference type="Ensembl" id="ENSLOCT00000009505.1">
    <property type="protein sequence ID" value="ENSLOCP00000009494.1"/>
    <property type="gene ID" value="ENSLOCG00000007821.1"/>
</dbReference>